<evidence type="ECO:0000256" key="13">
    <source>
        <dbReference type="ARBA" id="ARBA00047700"/>
    </source>
</evidence>
<reference evidence="15 16" key="1">
    <citation type="submission" date="2024-02" db="EMBL/GenBank/DDBJ databases">
        <title>STSV induces naive adaptation in Sulfolobus.</title>
        <authorList>
            <person name="Xiang X."/>
            <person name="Song M."/>
        </authorList>
    </citation>
    <scope>NUCLEOTIDE SEQUENCE [LARGE SCALE GENOMIC DNA]</scope>
    <source>
        <strain evidence="15 16">RT2</strain>
    </source>
</reference>
<sequence>MKYTYSLDEVGLPMVSVVGRKSAYLGELYKMGFNVPKGFIISSRGVNDAIKDLQEEIHNILSSVNLNDTTDLEKKSDMIKSMIIKSNLPEEMEKEVQERFIELGSNYVAVRATATSPLSGASFAGEYETDLFVTKENLISSIKRVIASYFNPRAIAYRILTHNEAGMAILIQTMINPTSAGTAFSIHPLTEEPDYVFIESSFGLGESVTKGMVTPDQYIISKSTRSVVSKRISEKSIKLIYDFDERKIKSIELDKNEASAESLSYQDAIRIANMTIAIENVFKRSINIEWAIEDKKVYLLEVRGVRRLYPEF</sequence>
<evidence type="ECO:0000313" key="16">
    <source>
        <dbReference type="Proteomes" id="UP001432202"/>
    </source>
</evidence>
<dbReference type="SUPFAM" id="SSF56059">
    <property type="entry name" value="Glutathione synthetase ATP-binding domain-like"/>
    <property type="match status" value="1"/>
</dbReference>
<evidence type="ECO:0000256" key="11">
    <source>
        <dbReference type="ARBA" id="ARBA00022842"/>
    </source>
</evidence>
<comment type="pathway">
    <text evidence="3">Carbohydrate biosynthesis; gluconeogenesis.</text>
</comment>
<evidence type="ECO:0000256" key="4">
    <source>
        <dbReference type="ARBA" id="ARBA00007837"/>
    </source>
</evidence>
<dbReference type="PANTHER" id="PTHR43030">
    <property type="entry name" value="PHOSPHOENOLPYRUVATE SYNTHASE"/>
    <property type="match status" value="1"/>
</dbReference>
<dbReference type="GO" id="GO:0005524">
    <property type="term" value="F:ATP binding"/>
    <property type="evidence" value="ECO:0007669"/>
    <property type="project" value="UniProtKB-KW"/>
</dbReference>
<keyword evidence="16" id="KW-1185">Reference proteome</keyword>
<organism evidence="15 16">
    <name type="scientific">Sulfolobus tengchongensis</name>
    <dbReference type="NCBI Taxonomy" id="207809"/>
    <lineage>
        <taxon>Archaea</taxon>
        <taxon>Thermoproteota</taxon>
        <taxon>Thermoprotei</taxon>
        <taxon>Sulfolobales</taxon>
        <taxon>Sulfolobaceae</taxon>
        <taxon>Sulfolobus</taxon>
    </lineage>
</organism>
<dbReference type="AlphaFoldDB" id="A0AAX4KXD0"/>
<name>A0AAX4KXD0_9CREN</name>
<proteinExistence type="inferred from homology"/>
<comment type="similarity">
    <text evidence="4">Belongs to the PEP-utilizing enzyme family.</text>
</comment>
<evidence type="ECO:0000256" key="9">
    <source>
        <dbReference type="ARBA" id="ARBA00022777"/>
    </source>
</evidence>
<dbReference type="Gene3D" id="3.30.1490.20">
    <property type="entry name" value="ATP-grasp fold, A domain"/>
    <property type="match status" value="1"/>
</dbReference>
<keyword evidence="8" id="KW-0547">Nucleotide-binding</keyword>
<gene>
    <name evidence="15" type="ORF">V6M85_07060</name>
</gene>
<evidence type="ECO:0000256" key="2">
    <source>
        <dbReference type="ARBA" id="ARBA00002988"/>
    </source>
</evidence>
<evidence type="ECO:0000256" key="12">
    <source>
        <dbReference type="ARBA" id="ARBA00033470"/>
    </source>
</evidence>
<keyword evidence="9" id="KW-0418">Kinase</keyword>
<dbReference type="Gene3D" id="3.30.470.20">
    <property type="entry name" value="ATP-grasp fold, B domain"/>
    <property type="match status" value="1"/>
</dbReference>
<feature type="domain" description="Pyruvate phosphate dikinase AMP/ATP-binding" evidence="14">
    <location>
        <begin position="16"/>
        <end position="306"/>
    </location>
</feature>
<comment type="function">
    <text evidence="2">Catalyzes the phosphorylation of pyruvate to phosphoenolpyruvate.</text>
</comment>
<keyword evidence="11" id="KW-0460">Magnesium</keyword>
<keyword evidence="7" id="KW-0479">Metal-binding</keyword>
<accession>A0AAX4KXD0</accession>
<dbReference type="InterPro" id="IPR013815">
    <property type="entry name" value="ATP_grasp_subdomain_1"/>
</dbReference>
<keyword evidence="10" id="KW-0067">ATP-binding</keyword>
<dbReference type="GO" id="GO:0008986">
    <property type="term" value="F:pyruvate, water dikinase activity"/>
    <property type="evidence" value="ECO:0007669"/>
    <property type="project" value="UniProtKB-EC"/>
</dbReference>
<dbReference type="EC" id="2.7.9.2" evidence="5"/>
<dbReference type="EMBL" id="CP146016">
    <property type="protein sequence ID" value="WWQ59267.1"/>
    <property type="molecule type" value="Genomic_DNA"/>
</dbReference>
<dbReference type="PANTHER" id="PTHR43030:SF1">
    <property type="entry name" value="PHOSPHOENOLPYRUVATE SYNTHASE"/>
    <property type="match status" value="1"/>
</dbReference>
<protein>
    <recommendedName>
        <fullName evidence="5">pyruvate, water dikinase</fullName>
        <ecNumber evidence="5">2.7.9.2</ecNumber>
    </recommendedName>
    <alternativeName>
        <fullName evidence="12">Pyruvate, water dikinase</fullName>
    </alternativeName>
</protein>
<evidence type="ECO:0000256" key="3">
    <source>
        <dbReference type="ARBA" id="ARBA00004742"/>
    </source>
</evidence>
<evidence type="ECO:0000313" key="15">
    <source>
        <dbReference type="EMBL" id="WWQ59267.1"/>
    </source>
</evidence>
<dbReference type="Proteomes" id="UP001432202">
    <property type="component" value="Chromosome"/>
</dbReference>
<evidence type="ECO:0000256" key="1">
    <source>
        <dbReference type="ARBA" id="ARBA00001946"/>
    </source>
</evidence>
<evidence type="ECO:0000256" key="5">
    <source>
        <dbReference type="ARBA" id="ARBA00011996"/>
    </source>
</evidence>
<evidence type="ECO:0000256" key="10">
    <source>
        <dbReference type="ARBA" id="ARBA00022840"/>
    </source>
</evidence>
<dbReference type="Pfam" id="PF01326">
    <property type="entry name" value="PPDK_N"/>
    <property type="match status" value="1"/>
</dbReference>
<dbReference type="GO" id="GO:0046872">
    <property type="term" value="F:metal ion binding"/>
    <property type="evidence" value="ECO:0007669"/>
    <property type="project" value="UniProtKB-KW"/>
</dbReference>
<keyword evidence="6" id="KW-0808">Transferase</keyword>
<comment type="cofactor">
    <cofactor evidence="1">
        <name>Mg(2+)</name>
        <dbReference type="ChEBI" id="CHEBI:18420"/>
    </cofactor>
</comment>
<dbReference type="GeneID" id="89336514"/>
<dbReference type="InterPro" id="IPR006319">
    <property type="entry name" value="PEP_synth"/>
</dbReference>
<evidence type="ECO:0000256" key="8">
    <source>
        <dbReference type="ARBA" id="ARBA00022741"/>
    </source>
</evidence>
<evidence type="ECO:0000256" key="6">
    <source>
        <dbReference type="ARBA" id="ARBA00022679"/>
    </source>
</evidence>
<dbReference type="RefSeq" id="WP_338598306.1">
    <property type="nucleotide sequence ID" value="NZ_CP146016.1"/>
</dbReference>
<dbReference type="InterPro" id="IPR002192">
    <property type="entry name" value="PPDK_AMP/ATP-bd"/>
</dbReference>
<evidence type="ECO:0000256" key="7">
    <source>
        <dbReference type="ARBA" id="ARBA00022723"/>
    </source>
</evidence>
<evidence type="ECO:0000259" key="14">
    <source>
        <dbReference type="Pfam" id="PF01326"/>
    </source>
</evidence>
<comment type="catalytic activity">
    <reaction evidence="13">
        <text>pyruvate + ATP + H2O = phosphoenolpyruvate + AMP + phosphate + 2 H(+)</text>
        <dbReference type="Rhea" id="RHEA:11364"/>
        <dbReference type="ChEBI" id="CHEBI:15361"/>
        <dbReference type="ChEBI" id="CHEBI:15377"/>
        <dbReference type="ChEBI" id="CHEBI:15378"/>
        <dbReference type="ChEBI" id="CHEBI:30616"/>
        <dbReference type="ChEBI" id="CHEBI:43474"/>
        <dbReference type="ChEBI" id="CHEBI:58702"/>
        <dbReference type="ChEBI" id="CHEBI:456215"/>
        <dbReference type="EC" id="2.7.9.2"/>
    </reaction>
</comment>